<gene>
    <name evidence="1" type="ORF">MLD38_030032</name>
</gene>
<dbReference type="EMBL" id="CM042888">
    <property type="protein sequence ID" value="KAI4324553.1"/>
    <property type="molecule type" value="Genomic_DNA"/>
</dbReference>
<sequence length="104" mass="11741">MGKAGEGNAATLAKTGLNTQNRERGSCVGRRANVKRRRCERGKEKGDKPFFSGLKGEEEEKVRTTSDFRTDQSVDLVWLGGDDGWRMRNSERERIGRIPSKNKQ</sequence>
<evidence type="ECO:0000313" key="2">
    <source>
        <dbReference type="Proteomes" id="UP001057402"/>
    </source>
</evidence>
<comment type="caution">
    <text evidence="1">The sequence shown here is derived from an EMBL/GenBank/DDBJ whole genome shotgun (WGS) entry which is preliminary data.</text>
</comment>
<accession>A0ACB9MK36</accession>
<evidence type="ECO:0000313" key="1">
    <source>
        <dbReference type="EMBL" id="KAI4324553.1"/>
    </source>
</evidence>
<reference evidence="2" key="1">
    <citation type="journal article" date="2023" name="Front. Plant Sci.">
        <title>Chromosomal-level genome assembly of Melastoma candidum provides insights into trichome evolution.</title>
        <authorList>
            <person name="Zhong Y."/>
            <person name="Wu W."/>
            <person name="Sun C."/>
            <person name="Zou P."/>
            <person name="Liu Y."/>
            <person name="Dai S."/>
            <person name="Zhou R."/>
        </authorList>
    </citation>
    <scope>NUCLEOTIDE SEQUENCE [LARGE SCALE GENOMIC DNA]</scope>
</reference>
<dbReference type="Proteomes" id="UP001057402">
    <property type="component" value="Chromosome 9"/>
</dbReference>
<organism evidence="1 2">
    <name type="scientific">Melastoma candidum</name>
    <dbReference type="NCBI Taxonomy" id="119954"/>
    <lineage>
        <taxon>Eukaryota</taxon>
        <taxon>Viridiplantae</taxon>
        <taxon>Streptophyta</taxon>
        <taxon>Embryophyta</taxon>
        <taxon>Tracheophyta</taxon>
        <taxon>Spermatophyta</taxon>
        <taxon>Magnoliopsida</taxon>
        <taxon>eudicotyledons</taxon>
        <taxon>Gunneridae</taxon>
        <taxon>Pentapetalae</taxon>
        <taxon>rosids</taxon>
        <taxon>malvids</taxon>
        <taxon>Myrtales</taxon>
        <taxon>Melastomataceae</taxon>
        <taxon>Melastomatoideae</taxon>
        <taxon>Melastomateae</taxon>
        <taxon>Melastoma</taxon>
    </lineage>
</organism>
<name>A0ACB9MK36_9MYRT</name>
<protein>
    <submittedName>
        <fullName evidence="1">Uncharacterized protein</fullName>
    </submittedName>
</protein>
<proteinExistence type="predicted"/>
<keyword evidence="2" id="KW-1185">Reference proteome</keyword>